<keyword evidence="6" id="KW-1185">Reference proteome</keyword>
<dbReference type="InterPro" id="IPR037923">
    <property type="entry name" value="HTH-like"/>
</dbReference>
<dbReference type="SMART" id="SM00342">
    <property type="entry name" value="HTH_ARAC"/>
    <property type="match status" value="1"/>
</dbReference>
<evidence type="ECO:0000259" key="4">
    <source>
        <dbReference type="PROSITE" id="PS01124"/>
    </source>
</evidence>
<evidence type="ECO:0000256" key="2">
    <source>
        <dbReference type="ARBA" id="ARBA00023125"/>
    </source>
</evidence>
<evidence type="ECO:0000313" key="5">
    <source>
        <dbReference type="EMBL" id="MBA2890902.1"/>
    </source>
</evidence>
<dbReference type="RefSeq" id="WP_220133405.1">
    <property type="nucleotide sequence ID" value="NZ_BAABAM010000006.1"/>
</dbReference>
<accession>A0A7W0HPL9</accession>
<dbReference type="SUPFAM" id="SSF51215">
    <property type="entry name" value="Regulatory protein AraC"/>
    <property type="match status" value="1"/>
</dbReference>
<comment type="caution">
    <text evidence="5">The sequence shown here is derived from an EMBL/GenBank/DDBJ whole genome shotgun (WGS) entry which is preliminary data.</text>
</comment>
<dbReference type="Gene3D" id="1.10.10.60">
    <property type="entry name" value="Homeodomain-like"/>
    <property type="match status" value="1"/>
</dbReference>
<keyword evidence="1" id="KW-0805">Transcription regulation</keyword>
<gene>
    <name evidence="5" type="ORF">HNR30_002243</name>
</gene>
<keyword evidence="2 5" id="KW-0238">DNA-binding</keyword>
<dbReference type="GO" id="GO:0043565">
    <property type="term" value="F:sequence-specific DNA binding"/>
    <property type="evidence" value="ECO:0007669"/>
    <property type="project" value="InterPro"/>
</dbReference>
<dbReference type="InterPro" id="IPR050204">
    <property type="entry name" value="AraC_XylS_family_regulators"/>
</dbReference>
<evidence type="ECO:0000256" key="3">
    <source>
        <dbReference type="ARBA" id="ARBA00023163"/>
    </source>
</evidence>
<evidence type="ECO:0000313" key="6">
    <source>
        <dbReference type="Proteomes" id="UP000530928"/>
    </source>
</evidence>
<dbReference type="PANTHER" id="PTHR46796:SF6">
    <property type="entry name" value="ARAC SUBFAMILY"/>
    <property type="match status" value="1"/>
</dbReference>
<protein>
    <submittedName>
        <fullName evidence="5">AraC-like DNA-binding protein</fullName>
    </submittedName>
</protein>
<reference evidence="5 6" key="1">
    <citation type="submission" date="2020-07" db="EMBL/GenBank/DDBJ databases">
        <title>Genomic Encyclopedia of Type Strains, Phase IV (KMG-IV): sequencing the most valuable type-strain genomes for metagenomic binning, comparative biology and taxonomic classification.</title>
        <authorList>
            <person name="Goeker M."/>
        </authorList>
    </citation>
    <scope>NUCLEOTIDE SEQUENCE [LARGE SCALE GENOMIC DNA]</scope>
    <source>
        <strain evidence="5 6">DSM 45533</strain>
    </source>
</reference>
<sequence>MVDFHQVTLPLSEPPDVASAGIGVHGVARPHDVFRLPDLWQLHLYGYAARLVVGGAEHLIRPGRLSLIPPGAEVHYHYTGRSQHLYAHFRLPGAQERRTVPVMRDTGDHAPAIAAALRTAVTAGPARMSAEVWSVLWRVADLPQAERPHAVIAAATEHIEANLAAPLTVPDIARAAGVSHNHLTRLFRAQTGDTVVGYLRRRRLTRALHLLRESTLAIPAIAAQVGIPDLQAFNKACRREFGSSPRALRYDA</sequence>
<feature type="domain" description="HTH araC/xylS-type" evidence="4">
    <location>
        <begin position="153"/>
        <end position="251"/>
    </location>
</feature>
<dbReference type="SUPFAM" id="SSF46689">
    <property type="entry name" value="Homeodomain-like"/>
    <property type="match status" value="2"/>
</dbReference>
<dbReference type="InterPro" id="IPR018060">
    <property type="entry name" value="HTH_AraC"/>
</dbReference>
<dbReference type="PANTHER" id="PTHR46796">
    <property type="entry name" value="HTH-TYPE TRANSCRIPTIONAL ACTIVATOR RHAS-RELATED"/>
    <property type="match status" value="1"/>
</dbReference>
<dbReference type="GO" id="GO:0003700">
    <property type="term" value="F:DNA-binding transcription factor activity"/>
    <property type="evidence" value="ECO:0007669"/>
    <property type="project" value="InterPro"/>
</dbReference>
<dbReference type="PROSITE" id="PS01124">
    <property type="entry name" value="HTH_ARAC_FAMILY_2"/>
    <property type="match status" value="1"/>
</dbReference>
<name>A0A7W0HPL9_9ACTN</name>
<organism evidence="5 6">
    <name type="scientific">Nonomuraea soli</name>
    <dbReference type="NCBI Taxonomy" id="1032476"/>
    <lineage>
        <taxon>Bacteria</taxon>
        <taxon>Bacillati</taxon>
        <taxon>Actinomycetota</taxon>
        <taxon>Actinomycetes</taxon>
        <taxon>Streptosporangiales</taxon>
        <taxon>Streptosporangiaceae</taxon>
        <taxon>Nonomuraea</taxon>
    </lineage>
</organism>
<proteinExistence type="predicted"/>
<keyword evidence="3" id="KW-0804">Transcription</keyword>
<dbReference type="Pfam" id="PF12833">
    <property type="entry name" value="HTH_18"/>
    <property type="match status" value="1"/>
</dbReference>
<dbReference type="AlphaFoldDB" id="A0A7W0HPL9"/>
<dbReference type="EMBL" id="JACDUR010000002">
    <property type="protein sequence ID" value="MBA2890902.1"/>
    <property type="molecule type" value="Genomic_DNA"/>
</dbReference>
<evidence type="ECO:0000256" key="1">
    <source>
        <dbReference type="ARBA" id="ARBA00023015"/>
    </source>
</evidence>
<dbReference type="InterPro" id="IPR009057">
    <property type="entry name" value="Homeodomain-like_sf"/>
</dbReference>
<dbReference type="Proteomes" id="UP000530928">
    <property type="component" value="Unassembled WGS sequence"/>
</dbReference>